<accession>A0A291QJX6</accession>
<keyword evidence="2" id="KW-1185">Reference proteome</keyword>
<dbReference type="KEGG" id="sfk:KY5_6756"/>
<sequence length="153" mass="16936">MPSTIWFAPWTSGPAAETAHEKNVTGAAVVSVTEFTPHRPWTALGVNIAGAALRKSWPEVTGAVGLWLWVDPDVRRPRSGSVSVWREEKDLKGFVARHDHLRVMRSYRDRGTMRSALWETARFDAEATRAAVRSFLSGRSQWPRDPAAGGGRA</sequence>
<dbReference type="Proteomes" id="UP000221011">
    <property type="component" value="Chromosome"/>
</dbReference>
<evidence type="ECO:0008006" key="3">
    <source>
        <dbReference type="Google" id="ProtNLM"/>
    </source>
</evidence>
<protein>
    <recommendedName>
        <fullName evidence="3">DUF3291 domain-containing protein</fullName>
    </recommendedName>
</protein>
<evidence type="ECO:0000313" key="1">
    <source>
        <dbReference type="EMBL" id="ATL31774.1"/>
    </source>
</evidence>
<gene>
    <name evidence="1" type="ORF">KY5_6756</name>
</gene>
<dbReference type="EMBL" id="CP022685">
    <property type="protein sequence ID" value="ATL31774.1"/>
    <property type="molecule type" value="Genomic_DNA"/>
</dbReference>
<organism evidence="1 2">
    <name type="scientific">Streptomyces formicae</name>
    <dbReference type="NCBI Taxonomy" id="1616117"/>
    <lineage>
        <taxon>Bacteria</taxon>
        <taxon>Bacillati</taxon>
        <taxon>Actinomycetota</taxon>
        <taxon>Actinomycetes</taxon>
        <taxon>Kitasatosporales</taxon>
        <taxon>Streptomycetaceae</taxon>
        <taxon>Streptomyces</taxon>
    </lineage>
</organism>
<proteinExistence type="predicted"/>
<dbReference type="AlphaFoldDB" id="A0A291QJX6"/>
<name>A0A291QJX6_9ACTN</name>
<reference evidence="1 2" key="1">
    <citation type="submission" date="2017-08" db="EMBL/GenBank/DDBJ databases">
        <title>Complete Genome Sequence of Streptomyces formicae KY5, the formicamycin producer.</title>
        <authorList>
            <person name="Holmes N.A."/>
            <person name="Devine R."/>
            <person name="Qin Z."/>
            <person name="Seipke R.F."/>
            <person name="Wilkinson B."/>
            <person name="Hutchings M.I."/>
        </authorList>
    </citation>
    <scope>NUCLEOTIDE SEQUENCE [LARGE SCALE GENOMIC DNA]</scope>
    <source>
        <strain evidence="1 2">KY5</strain>
    </source>
</reference>
<dbReference type="RefSeq" id="WP_098245838.1">
    <property type="nucleotide sequence ID" value="NZ_CP022685.1"/>
</dbReference>
<evidence type="ECO:0000313" key="2">
    <source>
        <dbReference type="Proteomes" id="UP000221011"/>
    </source>
</evidence>